<reference evidence="2 3" key="1">
    <citation type="submission" date="2017-04" db="EMBL/GenBank/DDBJ databases">
        <authorList>
            <person name="Afonso C.L."/>
            <person name="Miller P.J."/>
            <person name="Scott M.A."/>
            <person name="Spackman E."/>
            <person name="Goraichik I."/>
            <person name="Dimitrov K.M."/>
            <person name="Suarez D.L."/>
            <person name="Swayne D.E."/>
        </authorList>
    </citation>
    <scope>NUCLEOTIDE SEQUENCE [LARGE SCALE GENOMIC DNA]</scope>
    <source>
        <strain evidence="2 3">DSM 43828</strain>
    </source>
</reference>
<dbReference type="EMBL" id="FWXV01000002">
    <property type="protein sequence ID" value="SMC85514.1"/>
    <property type="molecule type" value="Genomic_DNA"/>
</dbReference>
<dbReference type="AlphaFoldDB" id="A0A1W2CKL1"/>
<protein>
    <submittedName>
        <fullName evidence="2">Uncharacterized protein</fullName>
    </submittedName>
</protein>
<dbReference type="InterPro" id="IPR045596">
    <property type="entry name" value="DUF6459"/>
</dbReference>
<keyword evidence="3" id="KW-1185">Reference proteome</keyword>
<gene>
    <name evidence="2" type="ORF">SAMN05661093_02231</name>
</gene>
<sequence length="168" mass="18481">MSGLDGPAALLGEKIRQGETTPLTAPTLRPLHTYEPIRGQILKPAPRPTPAPPVVQPQAAPDNAQFTPMVTKILEVLDGRRPLGHLTALVAESVYQATVTRLRTTPPVGIRYQLSSIHCSQPAVEVVEACGLVETAHHGVRERRAHALACRFELRDGRWCCVYFRILR</sequence>
<proteinExistence type="predicted"/>
<name>A0A1W2CKL1_KIBAR</name>
<evidence type="ECO:0000313" key="2">
    <source>
        <dbReference type="EMBL" id="SMC85514.1"/>
    </source>
</evidence>
<dbReference type="Pfam" id="PF20060">
    <property type="entry name" value="DUF6459"/>
    <property type="match status" value="1"/>
</dbReference>
<accession>A0A1W2CKL1</accession>
<organism evidence="2 3">
    <name type="scientific">Kibdelosporangium aridum</name>
    <dbReference type="NCBI Taxonomy" id="2030"/>
    <lineage>
        <taxon>Bacteria</taxon>
        <taxon>Bacillati</taxon>
        <taxon>Actinomycetota</taxon>
        <taxon>Actinomycetes</taxon>
        <taxon>Pseudonocardiales</taxon>
        <taxon>Pseudonocardiaceae</taxon>
        <taxon>Kibdelosporangium</taxon>
    </lineage>
</organism>
<feature type="compositionally biased region" description="Pro residues" evidence="1">
    <location>
        <begin position="45"/>
        <end position="55"/>
    </location>
</feature>
<dbReference type="Proteomes" id="UP000192674">
    <property type="component" value="Unassembled WGS sequence"/>
</dbReference>
<evidence type="ECO:0000313" key="3">
    <source>
        <dbReference type="Proteomes" id="UP000192674"/>
    </source>
</evidence>
<feature type="region of interest" description="Disordered" evidence="1">
    <location>
        <begin position="41"/>
        <end position="62"/>
    </location>
</feature>
<evidence type="ECO:0000256" key="1">
    <source>
        <dbReference type="SAM" id="MobiDB-lite"/>
    </source>
</evidence>